<organism evidence="1 2">
    <name type="scientific">Microbacterium phage Eden</name>
    <dbReference type="NCBI Taxonomy" id="2250289"/>
    <lineage>
        <taxon>Viruses</taxon>
        <taxon>Duplodnaviria</taxon>
        <taxon>Heunggongvirae</taxon>
        <taxon>Uroviricota</taxon>
        <taxon>Caudoviricetes</taxon>
        <taxon>Edenvirus</taxon>
        <taxon>Edenvirus eden</taxon>
    </lineage>
</organism>
<evidence type="ECO:0000313" key="1">
    <source>
        <dbReference type="EMBL" id="AXH47322.1"/>
    </source>
</evidence>
<name>A0A345KWC0_9CAUD</name>
<dbReference type="Proteomes" id="UP000260367">
    <property type="component" value="Segment"/>
</dbReference>
<dbReference type="RefSeq" id="YP_009806806.1">
    <property type="nucleotide sequence ID" value="NC_048017.1"/>
</dbReference>
<protein>
    <submittedName>
        <fullName evidence="1">HicA-like toxin</fullName>
    </submittedName>
</protein>
<reference evidence="2" key="1">
    <citation type="submission" date="2018-06" db="EMBL/GenBank/DDBJ databases">
        <authorList>
            <person name="Zhirakovskaya E."/>
        </authorList>
    </citation>
    <scope>NUCLEOTIDE SEQUENCE [LARGE SCALE GENOMIC DNA]</scope>
</reference>
<dbReference type="KEGG" id="vg:54997676"/>
<gene>
    <name evidence="1" type="primary">27</name>
    <name evidence="1" type="ORF">SEA_EDEN_27</name>
</gene>
<proteinExistence type="predicted"/>
<dbReference type="GeneID" id="54997676"/>
<keyword evidence="2" id="KW-1185">Reference proteome</keyword>
<accession>A0A345KWC0</accession>
<sequence>MNKHMKALIKKVEKQGGEVRITRRGHVQFKKDGRVVAVGAGTPSDPRSWANLSAQLRRAGFDV</sequence>
<evidence type="ECO:0000313" key="2">
    <source>
        <dbReference type="Proteomes" id="UP000260367"/>
    </source>
</evidence>
<dbReference type="EMBL" id="MH509447">
    <property type="protein sequence ID" value="AXH47322.1"/>
    <property type="molecule type" value="Genomic_DNA"/>
</dbReference>